<dbReference type="PROSITE" id="PS50950">
    <property type="entry name" value="ZF_THAP"/>
    <property type="match status" value="1"/>
</dbReference>
<dbReference type="AlphaFoldDB" id="A0A3Q2QJX4"/>
<dbReference type="PANTHER" id="PTHR46600">
    <property type="entry name" value="THAP DOMAIN-CONTAINING"/>
    <property type="match status" value="1"/>
</dbReference>
<evidence type="ECO:0000259" key="8">
    <source>
        <dbReference type="PROSITE" id="PS50950"/>
    </source>
</evidence>
<protein>
    <recommendedName>
        <fullName evidence="6">THAP domain-containing protein 1</fullName>
    </recommendedName>
</protein>
<dbReference type="GO" id="GO:0005654">
    <property type="term" value="C:nucleoplasm"/>
    <property type="evidence" value="ECO:0007669"/>
    <property type="project" value="UniProtKB-SubCell"/>
</dbReference>
<dbReference type="PANTHER" id="PTHR46600:SF7">
    <property type="entry name" value="SI:DKEY-228B2.6-RELATED"/>
    <property type="match status" value="1"/>
</dbReference>
<dbReference type="Proteomes" id="UP000265000">
    <property type="component" value="Unplaced"/>
</dbReference>
<dbReference type="GO" id="GO:0003700">
    <property type="term" value="F:DNA-binding transcription factor activity"/>
    <property type="evidence" value="ECO:0007669"/>
    <property type="project" value="UniProtKB-UniRule"/>
</dbReference>
<evidence type="ECO:0000256" key="4">
    <source>
        <dbReference type="ARBA" id="ARBA00023125"/>
    </source>
</evidence>
<accession>A0A3Q2QJX4</accession>
<dbReference type="SMART" id="SM00980">
    <property type="entry name" value="THAP"/>
    <property type="match status" value="1"/>
</dbReference>
<proteinExistence type="inferred from homology"/>
<feature type="region of interest" description="Disordered" evidence="7">
    <location>
        <begin position="85"/>
        <end position="104"/>
    </location>
</feature>
<keyword evidence="2 5" id="KW-0863">Zinc-finger</keyword>
<evidence type="ECO:0000256" key="1">
    <source>
        <dbReference type="ARBA" id="ARBA00022723"/>
    </source>
</evidence>
<keyword evidence="6" id="KW-0539">Nucleus</keyword>
<name>A0A3Q2QJX4_FUNHE</name>
<keyword evidence="6" id="KW-0131">Cell cycle</keyword>
<feature type="domain" description="THAP-type" evidence="8">
    <location>
        <begin position="1"/>
        <end position="69"/>
    </location>
</feature>
<dbReference type="InterPro" id="IPR006612">
    <property type="entry name" value="THAP_Znf"/>
</dbReference>
<keyword evidence="6" id="KW-0805">Transcription regulation</keyword>
<comment type="function">
    <text evidence="6">DNA-binding transcription regulator that regulates endothelial cell proliferation and G1/S cell-cycle progression. Specifically binds the 5'-[AT]NTNN[GT]GGCA[AGT]-3' core DNA sequence and acts by modulating expression of pRB-E2F cell-cycle target genes.</text>
</comment>
<evidence type="ECO:0000313" key="9">
    <source>
        <dbReference type="Ensembl" id="ENSFHEP00000027334.1"/>
    </source>
</evidence>
<dbReference type="InterPro" id="IPR026516">
    <property type="entry name" value="THAP1/10"/>
</dbReference>
<keyword evidence="6" id="KW-0175">Coiled coil</keyword>
<reference evidence="9" key="1">
    <citation type="submission" date="2025-08" db="UniProtKB">
        <authorList>
            <consortium name="Ensembl"/>
        </authorList>
    </citation>
    <scope>IDENTIFICATION</scope>
</reference>
<organism evidence="9 10">
    <name type="scientific">Fundulus heteroclitus</name>
    <name type="common">Killifish</name>
    <name type="synonym">Mummichog</name>
    <dbReference type="NCBI Taxonomy" id="8078"/>
    <lineage>
        <taxon>Eukaryota</taxon>
        <taxon>Metazoa</taxon>
        <taxon>Chordata</taxon>
        <taxon>Craniata</taxon>
        <taxon>Vertebrata</taxon>
        <taxon>Euteleostomi</taxon>
        <taxon>Actinopterygii</taxon>
        <taxon>Neopterygii</taxon>
        <taxon>Teleostei</taxon>
        <taxon>Neoteleostei</taxon>
        <taxon>Acanthomorphata</taxon>
        <taxon>Ovalentaria</taxon>
        <taxon>Atherinomorphae</taxon>
        <taxon>Cyprinodontiformes</taxon>
        <taxon>Fundulidae</taxon>
        <taxon>Fundulus</taxon>
    </lineage>
</organism>
<evidence type="ECO:0000313" key="10">
    <source>
        <dbReference type="Proteomes" id="UP000265000"/>
    </source>
</evidence>
<dbReference type="SMART" id="SM00692">
    <property type="entry name" value="DM3"/>
    <property type="match status" value="1"/>
</dbReference>
<evidence type="ECO:0000256" key="6">
    <source>
        <dbReference type="RuleBase" id="RU369073"/>
    </source>
</evidence>
<dbReference type="GO" id="GO:0006357">
    <property type="term" value="P:regulation of transcription by RNA polymerase II"/>
    <property type="evidence" value="ECO:0007669"/>
    <property type="project" value="TreeGrafter"/>
</dbReference>
<dbReference type="GeneTree" id="ENSGT00940000177053"/>
<keyword evidence="6" id="KW-0804">Transcription</keyword>
<keyword evidence="1" id="KW-0479">Metal-binding</keyword>
<dbReference type="GO" id="GO:0000978">
    <property type="term" value="F:RNA polymerase II cis-regulatory region sequence-specific DNA binding"/>
    <property type="evidence" value="ECO:0007669"/>
    <property type="project" value="TreeGrafter"/>
</dbReference>
<keyword evidence="3" id="KW-0862">Zinc</keyword>
<evidence type="ECO:0000256" key="3">
    <source>
        <dbReference type="ARBA" id="ARBA00022833"/>
    </source>
</evidence>
<reference evidence="9" key="2">
    <citation type="submission" date="2025-09" db="UniProtKB">
        <authorList>
            <consortium name="Ensembl"/>
        </authorList>
    </citation>
    <scope>IDENTIFICATION</scope>
</reference>
<dbReference type="Ensembl" id="ENSFHET00000000438.1">
    <property type="protein sequence ID" value="ENSFHEP00000027334.1"/>
    <property type="gene ID" value="ENSFHEG00000010786.1"/>
</dbReference>
<keyword evidence="10" id="KW-1185">Reference proteome</keyword>
<keyword evidence="4 5" id="KW-0238">DNA-binding</keyword>
<sequence>MTKPCSRQSFHSFPVANAVRLLWLTKTRRDNFTPTKGTRVCSRHFLPVDVMETPGGLRSLKKGAIPVLFEWDNYLLPPPRLSVWQGRPPVDGPPADPGENPDSEMDVTVAPHHDDFQVEELQLRTIKSFLGCALWTIVLLENLHGFHFKVLIKNVLVHFSVLLPFRYLEFARAIC</sequence>
<dbReference type="GO" id="GO:0008270">
    <property type="term" value="F:zinc ion binding"/>
    <property type="evidence" value="ECO:0007669"/>
    <property type="project" value="UniProtKB-KW"/>
</dbReference>
<dbReference type="SUPFAM" id="SSF57716">
    <property type="entry name" value="Glucocorticoid receptor-like (DNA-binding domain)"/>
    <property type="match status" value="1"/>
</dbReference>
<evidence type="ECO:0000256" key="7">
    <source>
        <dbReference type="SAM" id="MobiDB-lite"/>
    </source>
</evidence>
<comment type="subcellular location">
    <subcellularLocation>
        <location evidence="6">Nucleus</location>
        <location evidence="6">Nucleoplasm</location>
    </subcellularLocation>
</comment>
<dbReference type="GO" id="GO:0001935">
    <property type="term" value="P:endothelial cell proliferation"/>
    <property type="evidence" value="ECO:0007669"/>
    <property type="project" value="UniProtKB-UniRule"/>
</dbReference>
<dbReference type="Pfam" id="PF05485">
    <property type="entry name" value="THAP"/>
    <property type="match status" value="1"/>
</dbReference>
<evidence type="ECO:0000256" key="5">
    <source>
        <dbReference type="PROSITE-ProRule" id="PRU00309"/>
    </source>
</evidence>
<evidence type="ECO:0000256" key="2">
    <source>
        <dbReference type="ARBA" id="ARBA00022771"/>
    </source>
</evidence>
<comment type="similarity">
    <text evidence="6">Belongs to the THAP1 family.</text>
</comment>